<dbReference type="OrthoDB" id="4792644at2"/>
<gene>
    <name evidence="2" type="ORF">C7S10_06980</name>
</gene>
<evidence type="ECO:0000313" key="3">
    <source>
        <dbReference type="Proteomes" id="UP000244867"/>
    </source>
</evidence>
<reference evidence="2 3" key="1">
    <citation type="submission" date="2018-03" db="EMBL/GenBank/DDBJ databases">
        <authorList>
            <person name="Keele B.F."/>
        </authorList>
    </citation>
    <scope>NUCLEOTIDE SEQUENCE [LARGE SCALE GENOMIC DNA]</scope>
    <source>
        <strain evidence="2 3">IB-3</strain>
    </source>
</reference>
<keyword evidence="2" id="KW-0808">Transferase</keyword>
<dbReference type="InterPro" id="IPR016181">
    <property type="entry name" value="Acyl_CoA_acyltransferase"/>
</dbReference>
<dbReference type="Gene3D" id="3.40.630.30">
    <property type="match status" value="1"/>
</dbReference>
<organism evidence="2 3">
    <name type="scientific">Nocardioides currus</name>
    <dbReference type="NCBI Taxonomy" id="2133958"/>
    <lineage>
        <taxon>Bacteria</taxon>
        <taxon>Bacillati</taxon>
        <taxon>Actinomycetota</taxon>
        <taxon>Actinomycetes</taxon>
        <taxon>Propionibacteriales</taxon>
        <taxon>Nocardioidaceae</taxon>
        <taxon>Nocardioides</taxon>
    </lineage>
</organism>
<comment type="caution">
    <text evidence="2">The sequence shown here is derived from an EMBL/GenBank/DDBJ whole genome shotgun (WGS) entry which is preliminary data.</text>
</comment>
<dbReference type="InterPro" id="IPR000182">
    <property type="entry name" value="GNAT_dom"/>
</dbReference>
<feature type="domain" description="N-acetyltransferase" evidence="1">
    <location>
        <begin position="146"/>
        <end position="293"/>
    </location>
</feature>
<evidence type="ECO:0000259" key="1">
    <source>
        <dbReference type="PROSITE" id="PS51186"/>
    </source>
</evidence>
<protein>
    <submittedName>
        <fullName evidence="2">GNAT family N-acetyltransferase</fullName>
    </submittedName>
</protein>
<keyword evidence="3" id="KW-1185">Reference proteome</keyword>
<dbReference type="PROSITE" id="PS51186">
    <property type="entry name" value="GNAT"/>
    <property type="match status" value="1"/>
</dbReference>
<accession>A0A2R7YZN3</accession>
<dbReference type="AlphaFoldDB" id="A0A2R7YZN3"/>
<evidence type="ECO:0000313" key="2">
    <source>
        <dbReference type="EMBL" id="PUA81801.1"/>
    </source>
</evidence>
<dbReference type="CDD" id="cd04301">
    <property type="entry name" value="NAT_SF"/>
    <property type="match status" value="1"/>
</dbReference>
<dbReference type="GO" id="GO:0016747">
    <property type="term" value="F:acyltransferase activity, transferring groups other than amino-acyl groups"/>
    <property type="evidence" value="ECO:0007669"/>
    <property type="project" value="InterPro"/>
</dbReference>
<dbReference type="Pfam" id="PF00583">
    <property type="entry name" value="Acetyltransf_1"/>
    <property type="match status" value="1"/>
</dbReference>
<dbReference type="EMBL" id="PYXZ01000002">
    <property type="protein sequence ID" value="PUA81801.1"/>
    <property type="molecule type" value="Genomic_DNA"/>
</dbReference>
<dbReference type="SUPFAM" id="SSF55729">
    <property type="entry name" value="Acyl-CoA N-acyltransferases (Nat)"/>
    <property type="match status" value="1"/>
</dbReference>
<proteinExistence type="predicted"/>
<dbReference type="RefSeq" id="WP_108343683.1">
    <property type="nucleotide sequence ID" value="NZ_PYXZ01000002.1"/>
</dbReference>
<sequence>MVTTPGVESLRFIIEELASWPYDPDRASLHVGDLGWNHQFGAEWLAGSLRVWVEDDRLAAVGLLDEPDLLRLAVAPRARHDEDFVRRLADDLDAADSRVLPVGEVAVEARFEGPLRDLLLARGWQDDEAWTPLVRDLTDPVPEHHLRVVEVDAHHLPDRLAVHHSAFDRTTFTQQRWQAMTEGPGYRQARSLVGYDVDDCAVAMVTVWAAGSHPGELEPMGVHRNHQGRGHGRAICLAASTALQEMGASHAFVSTPSTNLGAIATYRAAGFEEKTQVHDLRRPADSSAAVVTG</sequence>
<name>A0A2R7YZN3_9ACTN</name>
<dbReference type="Proteomes" id="UP000244867">
    <property type="component" value="Unassembled WGS sequence"/>
</dbReference>